<keyword evidence="3" id="KW-0805">Transcription regulation</keyword>
<evidence type="ECO:0000313" key="11">
    <source>
        <dbReference type="Proteomes" id="UP000726737"/>
    </source>
</evidence>
<dbReference type="AlphaFoldDB" id="A0A9P6Q984"/>
<feature type="compositionally biased region" description="Polar residues" evidence="8">
    <location>
        <begin position="88"/>
        <end position="98"/>
    </location>
</feature>
<dbReference type="GO" id="GO:0005634">
    <property type="term" value="C:nucleus"/>
    <property type="evidence" value="ECO:0007669"/>
    <property type="project" value="UniProtKB-SubCell"/>
</dbReference>
<dbReference type="FunFam" id="1.10.10.10:FF:000027">
    <property type="entry name" value="Heat shock transcription factor 1"/>
    <property type="match status" value="1"/>
</dbReference>
<feature type="region of interest" description="Disordered" evidence="8">
    <location>
        <begin position="1"/>
        <end position="98"/>
    </location>
</feature>
<sequence>MALISNETSNSNLSGNNSESNSTSQYQGPSNSMPNANNMLISGRTSGNISNAGSIGSSGIGGARSTSTKKSASGGASLSSSSVSTSLQQLPRPSSTPRGNVAAFLTKLYNMVTDEGSNNLIKWSDDGQSFIVVNHVEFAKEVLPKFFKHNNFSSFVRQLNMYGFHKVPHLQQGVLLPDADSEQWEFSNPHFQKNQPDLLCLVSRKKASNGNEDKDALTMDLGHILKEVTAIKKHQIAISADLKNIERDHQSLWQESIAARERHQRQQDTIDKVLRFLASVFSGEKKRAIVPNKKPRLTITEGDVDDGYDHESSHGSDGEHEEEVTKLLGSKRKRASMVESEADYVLPGMEPRDSPSTKPVFNISEMTPAALALLATASQSAQSMPTSSPFVPPTSISSTSAASTTKPLLPSISVASSQAHPTVLSSSASTTSSPNYLNAFPALNFNAPVTTSQQQQHPFKLDGANLSIPTTLLPNAISPAHQDMLRSLSMANAQGVNPVPPLPSSFVHTPAGANVVKGVDQIAKEMEQLQRSLEALEAHGLNMTDFTLDGNYLNPNAFDPNAFGDLTTISESGIPYQDPLGGEGDTMVDMINTDQDDLSLITPAFDHQHISSGQITPLSGSTVTDASLSLATTPVEMNNSNATTPTTPRSVPLPVSPAVSSTGSILTTATTPALVPSTLVSTRRESRASTVGEEYLEDLLDLDAA</sequence>
<accession>A0A9P6Q984</accession>
<dbReference type="GO" id="GO:0003700">
    <property type="term" value="F:DNA-binding transcription factor activity"/>
    <property type="evidence" value="ECO:0007669"/>
    <property type="project" value="InterPro"/>
</dbReference>
<dbReference type="PRINTS" id="PR00056">
    <property type="entry name" value="HSFDOMAIN"/>
</dbReference>
<feature type="compositionally biased region" description="Low complexity" evidence="8">
    <location>
        <begin position="63"/>
        <end position="87"/>
    </location>
</feature>
<organism evidence="10 11">
    <name type="scientific">Mortierella polycephala</name>
    <dbReference type="NCBI Taxonomy" id="41804"/>
    <lineage>
        <taxon>Eukaryota</taxon>
        <taxon>Fungi</taxon>
        <taxon>Fungi incertae sedis</taxon>
        <taxon>Mucoromycota</taxon>
        <taxon>Mortierellomycotina</taxon>
        <taxon>Mortierellomycetes</taxon>
        <taxon>Mortierellales</taxon>
        <taxon>Mortierellaceae</taxon>
        <taxon>Mortierella</taxon>
    </lineage>
</organism>
<dbReference type="SMART" id="SM00415">
    <property type="entry name" value="HSF"/>
    <property type="match status" value="1"/>
</dbReference>
<feature type="compositionally biased region" description="Low complexity" evidence="8">
    <location>
        <begin position="1"/>
        <end position="24"/>
    </location>
</feature>
<proteinExistence type="inferred from homology"/>
<reference evidence="10" key="1">
    <citation type="journal article" date="2020" name="Fungal Divers.">
        <title>Resolving the Mortierellaceae phylogeny through synthesis of multi-gene phylogenetics and phylogenomics.</title>
        <authorList>
            <person name="Vandepol N."/>
            <person name="Liber J."/>
            <person name="Desiro A."/>
            <person name="Na H."/>
            <person name="Kennedy M."/>
            <person name="Barry K."/>
            <person name="Grigoriev I.V."/>
            <person name="Miller A.N."/>
            <person name="O'Donnell K."/>
            <person name="Stajich J.E."/>
            <person name="Bonito G."/>
        </authorList>
    </citation>
    <scope>NUCLEOTIDE SEQUENCE</scope>
    <source>
        <strain evidence="10">KOD948</strain>
    </source>
</reference>
<evidence type="ECO:0000256" key="1">
    <source>
        <dbReference type="ARBA" id="ARBA00004123"/>
    </source>
</evidence>
<dbReference type="Proteomes" id="UP000726737">
    <property type="component" value="Unassembled WGS sequence"/>
</dbReference>
<evidence type="ECO:0000313" key="10">
    <source>
        <dbReference type="EMBL" id="KAG0262745.1"/>
    </source>
</evidence>
<protein>
    <submittedName>
        <fullName evidence="10">Stress-responsive transcription factor hsf1</fullName>
    </submittedName>
</protein>
<evidence type="ECO:0000256" key="2">
    <source>
        <dbReference type="ARBA" id="ARBA00006403"/>
    </source>
</evidence>
<dbReference type="PANTHER" id="PTHR10015:SF427">
    <property type="entry name" value="HEAT SHOCK FACTOR PROTEIN"/>
    <property type="match status" value="1"/>
</dbReference>
<name>A0A9P6Q984_9FUNG</name>
<dbReference type="Gene3D" id="1.10.10.10">
    <property type="entry name" value="Winged helix-like DNA-binding domain superfamily/Winged helix DNA-binding domain"/>
    <property type="match status" value="1"/>
</dbReference>
<dbReference type="PROSITE" id="PS00434">
    <property type="entry name" value="HSF_DOMAIN"/>
    <property type="match status" value="1"/>
</dbReference>
<dbReference type="OrthoDB" id="60033at2759"/>
<dbReference type="InterPro" id="IPR036390">
    <property type="entry name" value="WH_DNA-bd_sf"/>
</dbReference>
<evidence type="ECO:0000256" key="3">
    <source>
        <dbReference type="ARBA" id="ARBA00023015"/>
    </source>
</evidence>
<evidence type="ECO:0000259" key="9">
    <source>
        <dbReference type="PROSITE" id="PS00434"/>
    </source>
</evidence>
<evidence type="ECO:0000256" key="6">
    <source>
        <dbReference type="ARBA" id="ARBA00023242"/>
    </source>
</evidence>
<feature type="region of interest" description="Disordered" evidence="8">
    <location>
        <begin position="382"/>
        <end position="402"/>
    </location>
</feature>
<evidence type="ECO:0000256" key="4">
    <source>
        <dbReference type="ARBA" id="ARBA00023125"/>
    </source>
</evidence>
<comment type="subcellular location">
    <subcellularLocation>
        <location evidence="1">Nucleus</location>
    </subcellularLocation>
</comment>
<dbReference type="GO" id="GO:0043565">
    <property type="term" value="F:sequence-specific DNA binding"/>
    <property type="evidence" value="ECO:0007669"/>
    <property type="project" value="InterPro"/>
</dbReference>
<feature type="compositionally biased region" description="Low complexity" evidence="8">
    <location>
        <begin position="45"/>
        <end position="55"/>
    </location>
</feature>
<keyword evidence="6" id="KW-0539">Nucleus</keyword>
<evidence type="ECO:0000256" key="8">
    <source>
        <dbReference type="SAM" id="MobiDB-lite"/>
    </source>
</evidence>
<feature type="compositionally biased region" description="Basic and acidic residues" evidence="8">
    <location>
        <begin position="307"/>
        <end position="318"/>
    </location>
</feature>
<feature type="region of interest" description="Disordered" evidence="8">
    <location>
        <begin position="298"/>
        <end position="334"/>
    </location>
</feature>
<comment type="caution">
    <text evidence="10">The sequence shown here is derived from an EMBL/GenBank/DDBJ whole genome shotgun (WGS) entry which is preliminary data.</text>
</comment>
<comment type="similarity">
    <text evidence="2 7">Belongs to the HSF family.</text>
</comment>
<dbReference type="EMBL" id="JAAAJA010000090">
    <property type="protein sequence ID" value="KAG0262745.1"/>
    <property type="molecule type" value="Genomic_DNA"/>
</dbReference>
<keyword evidence="5" id="KW-0804">Transcription</keyword>
<dbReference type="Pfam" id="PF00447">
    <property type="entry name" value="HSF_DNA-bind"/>
    <property type="match status" value="1"/>
</dbReference>
<gene>
    <name evidence="10" type="primary">HSF1_2</name>
    <name evidence="10" type="ORF">BG011_009785</name>
</gene>
<keyword evidence="4" id="KW-0238">DNA-binding</keyword>
<evidence type="ECO:0000256" key="7">
    <source>
        <dbReference type="RuleBase" id="RU004020"/>
    </source>
</evidence>
<evidence type="ECO:0000256" key="5">
    <source>
        <dbReference type="ARBA" id="ARBA00023163"/>
    </source>
</evidence>
<dbReference type="SUPFAM" id="SSF46785">
    <property type="entry name" value="Winged helix' DNA-binding domain"/>
    <property type="match status" value="1"/>
</dbReference>
<dbReference type="InterPro" id="IPR000232">
    <property type="entry name" value="HSF_DNA-bd"/>
</dbReference>
<dbReference type="InterPro" id="IPR036388">
    <property type="entry name" value="WH-like_DNA-bd_sf"/>
</dbReference>
<feature type="domain" description="HSF-type DNA-binding" evidence="9">
    <location>
        <begin position="143"/>
        <end position="167"/>
    </location>
</feature>
<dbReference type="PANTHER" id="PTHR10015">
    <property type="entry name" value="HEAT SHOCK TRANSCRIPTION FACTOR"/>
    <property type="match status" value="1"/>
</dbReference>
<keyword evidence="11" id="KW-1185">Reference proteome</keyword>
<feature type="compositionally biased region" description="Polar residues" evidence="8">
    <location>
        <begin position="25"/>
        <end position="44"/>
    </location>
</feature>